<dbReference type="PATRIC" id="fig|1073353.3.peg.947"/>
<name>M3IL53_9BACT</name>
<proteinExistence type="predicted"/>
<accession>M3IL53</accession>
<organism evidence="1 2">
    <name type="scientific">Campylobacter showae CC57C</name>
    <dbReference type="NCBI Taxonomy" id="1073353"/>
    <lineage>
        <taxon>Bacteria</taxon>
        <taxon>Pseudomonadati</taxon>
        <taxon>Campylobacterota</taxon>
        <taxon>Epsilonproteobacteria</taxon>
        <taxon>Campylobacterales</taxon>
        <taxon>Campylobacteraceae</taxon>
        <taxon>Campylobacter</taxon>
    </lineage>
</organism>
<dbReference type="STRING" id="1073353.H740_04395"/>
<sequence length="124" mass="13614">MPTDDFMLMSAVNAENEAYKEQPKTEATANLNDLVSSSEKPNNSTVNQKLTVDEAEYIEAAPVEVEIDVNEDVLPLDALQGELMSRGASEAEAEKLLERVSPDDAKAYLADPNSIDALMENLRR</sequence>
<evidence type="ECO:0000313" key="2">
    <source>
        <dbReference type="Proteomes" id="UP000011782"/>
    </source>
</evidence>
<comment type="caution">
    <text evidence="1">The sequence shown here is derived from an EMBL/GenBank/DDBJ whole genome shotgun (WGS) entry which is preliminary data.</text>
</comment>
<gene>
    <name evidence="1" type="ORF">H740_04395</name>
</gene>
<protein>
    <submittedName>
        <fullName evidence="1">Phage recombination protein Bet</fullName>
    </submittedName>
</protein>
<dbReference type="EMBL" id="AOTD01000113">
    <property type="protein sequence ID" value="EMG30846.1"/>
    <property type="molecule type" value="Genomic_DNA"/>
</dbReference>
<dbReference type="AlphaFoldDB" id="M3IL53"/>
<dbReference type="Proteomes" id="UP000011782">
    <property type="component" value="Unassembled WGS sequence"/>
</dbReference>
<evidence type="ECO:0000313" key="1">
    <source>
        <dbReference type="EMBL" id="EMG30846.1"/>
    </source>
</evidence>
<reference evidence="1 2" key="1">
    <citation type="submission" date="2013-02" db="EMBL/GenBank/DDBJ databases">
        <title>Co-occurrence of anaerobic bacteria in colorectal carcinomas.</title>
        <authorList>
            <person name="Holt R.A."/>
            <person name="Warren R.L."/>
            <person name="Allen-Vercoe E."/>
            <person name="Pleasance S."/>
            <person name="Freeman D.J."/>
            <person name="Watson P."/>
            <person name="Moore R."/>
            <person name="Cochrane K."/>
        </authorList>
    </citation>
    <scope>NUCLEOTIDE SEQUENCE [LARGE SCALE GENOMIC DNA]</scope>
    <source>
        <strain evidence="1 2">CC57C</strain>
    </source>
</reference>
<dbReference type="RefSeq" id="WP_002951688.1">
    <property type="nucleotide sequence ID" value="NZ_AOTD01000113.1"/>
</dbReference>